<dbReference type="SUPFAM" id="SSF69593">
    <property type="entry name" value="Glycerol-3-phosphate (1)-acyltransferase"/>
    <property type="match status" value="1"/>
</dbReference>
<evidence type="ECO:0000256" key="1">
    <source>
        <dbReference type="ARBA" id="ARBA00022679"/>
    </source>
</evidence>
<dbReference type="GO" id="GO:0006654">
    <property type="term" value="P:phosphatidic acid biosynthetic process"/>
    <property type="evidence" value="ECO:0007669"/>
    <property type="project" value="TreeGrafter"/>
</dbReference>
<gene>
    <name evidence="4" type="ORF">C1I92_16540</name>
</gene>
<evidence type="ECO:0000256" key="2">
    <source>
        <dbReference type="ARBA" id="ARBA00023315"/>
    </source>
</evidence>
<dbReference type="GO" id="GO:0003841">
    <property type="term" value="F:1-acylglycerol-3-phosphate O-acyltransferase activity"/>
    <property type="evidence" value="ECO:0007669"/>
    <property type="project" value="TreeGrafter"/>
</dbReference>
<evidence type="ECO:0000259" key="3">
    <source>
        <dbReference type="SMART" id="SM00563"/>
    </source>
</evidence>
<dbReference type="CDD" id="cd07989">
    <property type="entry name" value="LPLAT_AGPAT-like"/>
    <property type="match status" value="1"/>
</dbReference>
<organism evidence="4 5">
    <name type="scientific">Jiangella anatolica</name>
    <dbReference type="NCBI Taxonomy" id="2670374"/>
    <lineage>
        <taxon>Bacteria</taxon>
        <taxon>Bacillati</taxon>
        <taxon>Actinomycetota</taxon>
        <taxon>Actinomycetes</taxon>
        <taxon>Jiangellales</taxon>
        <taxon>Jiangellaceae</taxon>
        <taxon>Jiangella</taxon>
    </lineage>
</organism>
<dbReference type="EMBL" id="POTW01000037">
    <property type="protein sequence ID" value="PZF82531.1"/>
    <property type="molecule type" value="Genomic_DNA"/>
</dbReference>
<dbReference type="AlphaFoldDB" id="A0A2W2B532"/>
<dbReference type="PANTHER" id="PTHR10434:SF55">
    <property type="entry name" value="POSSIBLE ACYLTRANSFERASE"/>
    <property type="match status" value="1"/>
</dbReference>
<protein>
    <recommendedName>
        <fullName evidence="3">Phospholipid/glycerol acyltransferase domain-containing protein</fullName>
    </recommendedName>
</protein>
<keyword evidence="2" id="KW-0012">Acyltransferase</keyword>
<evidence type="ECO:0000313" key="4">
    <source>
        <dbReference type="EMBL" id="PZF82531.1"/>
    </source>
</evidence>
<feature type="domain" description="Phospholipid/glycerol acyltransferase" evidence="3">
    <location>
        <begin position="42"/>
        <end position="175"/>
    </location>
</feature>
<dbReference type="PANTHER" id="PTHR10434">
    <property type="entry name" value="1-ACYL-SN-GLYCEROL-3-PHOSPHATE ACYLTRANSFERASE"/>
    <property type="match status" value="1"/>
</dbReference>
<evidence type="ECO:0000313" key="5">
    <source>
        <dbReference type="Proteomes" id="UP000248764"/>
    </source>
</evidence>
<comment type="caution">
    <text evidence="4">The sequence shown here is derived from an EMBL/GenBank/DDBJ whole genome shotgun (WGS) entry which is preliminary data.</text>
</comment>
<dbReference type="GO" id="GO:0005886">
    <property type="term" value="C:plasma membrane"/>
    <property type="evidence" value="ECO:0007669"/>
    <property type="project" value="TreeGrafter"/>
</dbReference>
<accession>A0A2W2B532</accession>
<reference evidence="4 5" key="1">
    <citation type="submission" date="2018-01" db="EMBL/GenBank/DDBJ databases">
        <title>Draft genome sequence of Jiangella sp. GTF31.</title>
        <authorList>
            <person name="Sahin N."/>
            <person name="Ay H."/>
            <person name="Saygin H."/>
        </authorList>
    </citation>
    <scope>NUCLEOTIDE SEQUENCE [LARGE SCALE GENOMIC DNA]</scope>
    <source>
        <strain evidence="4 5">GTF31</strain>
    </source>
</reference>
<sequence>MPGRWVNLRYVEVVGKVAVGLTRLFGSVEPDGLAVLPFRGPAIVAVNHTTICDVPPVLATLHRAGLHPSVPCNREGCGVTHGHVRFMASSLVFANPFIGPLARQAGMIEVGGRQAGAAALKAAHDALDRGEVVGIYPEGDVSATEDGSPRRFRFGIGRLAADAKAPVIPVAHHDARRIGSGSIARSLGGALTSIVRRPTIKLRVGKPILPDEFTGLPLRDVVEVIQDRVTDVWRSVSGESLPRLDLDQPEKPL</sequence>
<dbReference type="SMART" id="SM00563">
    <property type="entry name" value="PlsC"/>
    <property type="match status" value="1"/>
</dbReference>
<dbReference type="Pfam" id="PF01553">
    <property type="entry name" value="Acyltransferase"/>
    <property type="match status" value="1"/>
</dbReference>
<keyword evidence="5" id="KW-1185">Reference proteome</keyword>
<dbReference type="Proteomes" id="UP000248764">
    <property type="component" value="Unassembled WGS sequence"/>
</dbReference>
<proteinExistence type="predicted"/>
<keyword evidence="1" id="KW-0808">Transferase</keyword>
<name>A0A2W2B532_9ACTN</name>
<dbReference type="InterPro" id="IPR002123">
    <property type="entry name" value="Plipid/glycerol_acylTrfase"/>
</dbReference>